<comment type="caution">
    <text evidence="3">The sequence shown here is derived from an EMBL/GenBank/DDBJ whole genome shotgun (WGS) entry which is preliminary data.</text>
</comment>
<name>A0A9W4XI57_9ASCO</name>
<reference evidence="3" key="1">
    <citation type="submission" date="2022-12" db="EMBL/GenBank/DDBJ databases">
        <authorList>
            <person name="Brejova B."/>
        </authorList>
    </citation>
    <scope>NUCLEOTIDE SEQUENCE</scope>
</reference>
<dbReference type="Proteomes" id="UP001152885">
    <property type="component" value="Unassembled WGS sequence"/>
</dbReference>
<feature type="compositionally biased region" description="Basic residues" evidence="2">
    <location>
        <begin position="530"/>
        <end position="544"/>
    </location>
</feature>
<evidence type="ECO:0000313" key="3">
    <source>
        <dbReference type="EMBL" id="CAI5759784.1"/>
    </source>
</evidence>
<gene>
    <name evidence="3" type="ORF">CANVERA_P4296</name>
</gene>
<accession>A0A9W4XI57</accession>
<dbReference type="AlphaFoldDB" id="A0A9W4XI57"/>
<evidence type="ECO:0000256" key="1">
    <source>
        <dbReference type="SAM" id="Coils"/>
    </source>
</evidence>
<sequence>MTTLITFNNTAVKDSSLNENHYTRRVSFNNLNSDDDINIDTTQPLYNNYTTTKPKSDEYHVSIPDMLTTSNAYYKPRKRFKLPDPPSKSILKNRVSQQQLEYNNLYDNIEDATINYHEEEEDEPLVSTPRRKSYSEMSNEELLALDPQFKKSNFDNLDKFKFDNQKTYYSDNRRSSVTTAPTLFKKQEYPTSNENNYKSINLTIKHDDYDTIKYSRTLLTIISGRKHSWNSIDWLLNINSKNDETFLIDGDYLIVSCLIPQQFIKEYNNKKKRKSTMTEYLYFKCHNLLNYLLDYMNKFNLKLKLTVEFVLDGDNKGNKFMIQHVFNQYQPNLIIIGNRSSNLNFKYKVKSSDEYLIKLSSYIVKYSTIPTILIGQQHENLTKKKVNKDVPKIKFTSDLSPNTTNNSSSSIESVESFIPKELTEEESKKIRYKQQLKELKSLPNTNEDKFQNLISLISDNSFSESTIYLSAVNSKDDSIKLDNKIHEIYKSQSFSSYNHNNSSDDLGDNNIYKVKSLISFEDEEEVKRKQQEKRRRSQQLKKSRGNSVSSNESDKNGKKSFWQKIGLKKS</sequence>
<evidence type="ECO:0000256" key="2">
    <source>
        <dbReference type="SAM" id="MobiDB-lite"/>
    </source>
</evidence>
<keyword evidence="1" id="KW-0175">Coiled coil</keyword>
<keyword evidence="4" id="KW-1185">Reference proteome</keyword>
<dbReference type="EMBL" id="CANTUO010000005">
    <property type="protein sequence ID" value="CAI5759784.1"/>
    <property type="molecule type" value="Genomic_DNA"/>
</dbReference>
<feature type="coiled-coil region" evidence="1">
    <location>
        <begin position="95"/>
        <end position="122"/>
    </location>
</feature>
<protein>
    <submittedName>
        <fullName evidence="3">Uncharacterized protein</fullName>
    </submittedName>
</protein>
<feature type="region of interest" description="Disordered" evidence="2">
    <location>
        <begin position="523"/>
        <end position="570"/>
    </location>
</feature>
<proteinExistence type="predicted"/>
<organism evidence="3 4">
    <name type="scientific">Candida verbasci</name>
    <dbReference type="NCBI Taxonomy" id="1227364"/>
    <lineage>
        <taxon>Eukaryota</taxon>
        <taxon>Fungi</taxon>
        <taxon>Dikarya</taxon>
        <taxon>Ascomycota</taxon>
        <taxon>Saccharomycotina</taxon>
        <taxon>Pichiomycetes</taxon>
        <taxon>Debaryomycetaceae</taxon>
        <taxon>Candida/Lodderomyces clade</taxon>
        <taxon>Candida</taxon>
    </lineage>
</organism>
<evidence type="ECO:0000313" key="4">
    <source>
        <dbReference type="Proteomes" id="UP001152885"/>
    </source>
</evidence>
<dbReference type="OrthoDB" id="4068467at2759"/>